<proteinExistence type="predicted"/>
<reference evidence="1 2" key="1">
    <citation type="submission" date="2024-05" db="EMBL/GenBank/DDBJ databases">
        <title>Genome sequencing and assembly of Indian major carp, Cirrhinus mrigala (Hamilton, 1822).</title>
        <authorList>
            <person name="Mohindra V."/>
            <person name="Chowdhury L.M."/>
            <person name="Lal K."/>
            <person name="Jena J.K."/>
        </authorList>
    </citation>
    <scope>NUCLEOTIDE SEQUENCE [LARGE SCALE GENOMIC DNA]</scope>
    <source>
        <strain evidence="1">CM1030</strain>
        <tissue evidence="1">Blood</tissue>
    </source>
</reference>
<comment type="caution">
    <text evidence="1">The sequence shown here is derived from an EMBL/GenBank/DDBJ whole genome shotgun (WGS) entry which is preliminary data.</text>
</comment>
<protein>
    <submittedName>
        <fullName evidence="1">Uncharacterized protein</fullName>
    </submittedName>
</protein>
<evidence type="ECO:0000313" key="2">
    <source>
        <dbReference type="Proteomes" id="UP001529510"/>
    </source>
</evidence>
<keyword evidence="2" id="KW-1185">Reference proteome</keyword>
<accession>A0ABD0QJB2</accession>
<dbReference type="EMBL" id="JAMKFB020000008">
    <property type="protein sequence ID" value="KAL0186224.1"/>
    <property type="molecule type" value="Genomic_DNA"/>
</dbReference>
<dbReference type="Proteomes" id="UP001529510">
    <property type="component" value="Unassembled WGS sequence"/>
</dbReference>
<organism evidence="1 2">
    <name type="scientific">Cirrhinus mrigala</name>
    <name type="common">Mrigala</name>
    <dbReference type="NCBI Taxonomy" id="683832"/>
    <lineage>
        <taxon>Eukaryota</taxon>
        <taxon>Metazoa</taxon>
        <taxon>Chordata</taxon>
        <taxon>Craniata</taxon>
        <taxon>Vertebrata</taxon>
        <taxon>Euteleostomi</taxon>
        <taxon>Actinopterygii</taxon>
        <taxon>Neopterygii</taxon>
        <taxon>Teleostei</taxon>
        <taxon>Ostariophysi</taxon>
        <taxon>Cypriniformes</taxon>
        <taxon>Cyprinidae</taxon>
        <taxon>Labeoninae</taxon>
        <taxon>Labeonini</taxon>
        <taxon>Cirrhinus</taxon>
    </lineage>
</organism>
<feature type="non-terminal residue" evidence="1">
    <location>
        <position position="1"/>
    </location>
</feature>
<evidence type="ECO:0000313" key="1">
    <source>
        <dbReference type="EMBL" id="KAL0186224.1"/>
    </source>
</evidence>
<feature type="non-terminal residue" evidence="1">
    <location>
        <position position="82"/>
    </location>
</feature>
<sequence>KRAFRLWQLKLNHAHSHLHHICCWRNTRHLRLHLSVWKEKLAERKRARLAVFRNQKNIMWRMRNTFLQRFRSRDHWTQTQQR</sequence>
<name>A0ABD0QJB2_CIRMR</name>
<gene>
    <name evidence="1" type="ORF">M9458_017894</name>
</gene>
<dbReference type="AlphaFoldDB" id="A0ABD0QJB2"/>